<protein>
    <submittedName>
        <fullName evidence="1">Uncharacterized protein</fullName>
    </submittedName>
</protein>
<evidence type="ECO:0000313" key="1">
    <source>
        <dbReference type="EMBL" id="KAH6659220.1"/>
    </source>
</evidence>
<name>A0A9P8UW13_9PEZI</name>
<comment type="caution">
    <text evidence="1">The sequence shown here is derived from an EMBL/GenBank/DDBJ whole genome shotgun (WGS) entry which is preliminary data.</text>
</comment>
<gene>
    <name evidence="1" type="ORF">BKA67DRAFT_543884</name>
</gene>
<keyword evidence="2" id="KW-1185">Reference proteome</keyword>
<dbReference type="Gene3D" id="3.40.50.1820">
    <property type="entry name" value="alpha/beta hydrolase"/>
    <property type="match status" value="1"/>
</dbReference>
<dbReference type="Proteomes" id="UP000758603">
    <property type="component" value="Unassembled WGS sequence"/>
</dbReference>
<dbReference type="AlphaFoldDB" id="A0A9P8UW13"/>
<accession>A0A9P8UW13</accession>
<dbReference type="RefSeq" id="XP_045963351.1">
    <property type="nucleotide sequence ID" value="XM_046101220.1"/>
</dbReference>
<dbReference type="GeneID" id="70130112"/>
<proteinExistence type="predicted"/>
<sequence length="95" mass="10360">MTSEKLVSVLVHGAYHLPHFCRKPIEQLRRDGYVVLAPAHDGHGTSLDNSIADNMYVDDEKRIHETPLPHLHAGRESVLVCHSQRGIAGSAATAG</sequence>
<dbReference type="OrthoDB" id="1263307at2759"/>
<reference evidence="1" key="1">
    <citation type="journal article" date="2021" name="Nat. Commun.">
        <title>Genetic determinants of endophytism in the Arabidopsis root mycobiome.</title>
        <authorList>
            <person name="Mesny F."/>
            <person name="Miyauchi S."/>
            <person name="Thiergart T."/>
            <person name="Pickel B."/>
            <person name="Atanasova L."/>
            <person name="Karlsson M."/>
            <person name="Huettel B."/>
            <person name="Barry K.W."/>
            <person name="Haridas S."/>
            <person name="Chen C."/>
            <person name="Bauer D."/>
            <person name="Andreopoulos W."/>
            <person name="Pangilinan J."/>
            <person name="LaButti K."/>
            <person name="Riley R."/>
            <person name="Lipzen A."/>
            <person name="Clum A."/>
            <person name="Drula E."/>
            <person name="Henrissat B."/>
            <person name="Kohler A."/>
            <person name="Grigoriev I.V."/>
            <person name="Martin F.M."/>
            <person name="Hacquard S."/>
        </authorList>
    </citation>
    <scope>NUCLEOTIDE SEQUENCE</scope>
    <source>
        <strain evidence="1">MPI-SDFR-AT-0073</strain>
    </source>
</reference>
<dbReference type="InterPro" id="IPR029058">
    <property type="entry name" value="AB_hydrolase_fold"/>
</dbReference>
<dbReference type="EMBL" id="JAGPXC010000001">
    <property type="protein sequence ID" value="KAH6659220.1"/>
    <property type="molecule type" value="Genomic_DNA"/>
</dbReference>
<dbReference type="SUPFAM" id="SSF53474">
    <property type="entry name" value="alpha/beta-Hydrolases"/>
    <property type="match status" value="1"/>
</dbReference>
<organism evidence="1 2">
    <name type="scientific">Truncatella angustata</name>
    <dbReference type="NCBI Taxonomy" id="152316"/>
    <lineage>
        <taxon>Eukaryota</taxon>
        <taxon>Fungi</taxon>
        <taxon>Dikarya</taxon>
        <taxon>Ascomycota</taxon>
        <taxon>Pezizomycotina</taxon>
        <taxon>Sordariomycetes</taxon>
        <taxon>Xylariomycetidae</taxon>
        <taxon>Amphisphaeriales</taxon>
        <taxon>Sporocadaceae</taxon>
        <taxon>Truncatella</taxon>
    </lineage>
</organism>
<evidence type="ECO:0000313" key="2">
    <source>
        <dbReference type="Proteomes" id="UP000758603"/>
    </source>
</evidence>